<protein>
    <recommendedName>
        <fullName evidence="3">DDE Tnp4 domain-containing protein</fullName>
    </recommendedName>
</protein>
<dbReference type="PANTHER" id="PTHR47150:SF7">
    <property type="entry name" value="NUCLEASE"/>
    <property type="match status" value="1"/>
</dbReference>
<accession>A0AAE0DT95</accession>
<dbReference type="Pfam" id="PF04827">
    <property type="entry name" value="Plant_tran"/>
    <property type="match status" value="1"/>
</dbReference>
<comment type="caution">
    <text evidence="1">The sequence shown here is derived from an EMBL/GenBank/DDBJ whole genome shotgun (WGS) entry which is preliminary data.</text>
</comment>
<gene>
    <name evidence="1" type="ORF">Dsin_027236</name>
</gene>
<proteinExistence type="predicted"/>
<organism evidence="1 2">
    <name type="scientific">Dipteronia sinensis</name>
    <dbReference type="NCBI Taxonomy" id="43782"/>
    <lineage>
        <taxon>Eukaryota</taxon>
        <taxon>Viridiplantae</taxon>
        <taxon>Streptophyta</taxon>
        <taxon>Embryophyta</taxon>
        <taxon>Tracheophyta</taxon>
        <taxon>Spermatophyta</taxon>
        <taxon>Magnoliopsida</taxon>
        <taxon>eudicotyledons</taxon>
        <taxon>Gunneridae</taxon>
        <taxon>Pentapetalae</taxon>
        <taxon>rosids</taxon>
        <taxon>malvids</taxon>
        <taxon>Sapindales</taxon>
        <taxon>Sapindaceae</taxon>
        <taxon>Hippocastanoideae</taxon>
        <taxon>Acereae</taxon>
        <taxon>Dipteronia</taxon>
    </lineage>
</organism>
<evidence type="ECO:0000313" key="1">
    <source>
        <dbReference type="EMBL" id="KAK3187675.1"/>
    </source>
</evidence>
<reference evidence="1" key="1">
    <citation type="journal article" date="2023" name="Plant J.">
        <title>Genome sequences and population genomics provide insights into the demographic history, inbreeding, and mutation load of two 'living fossil' tree species of Dipteronia.</title>
        <authorList>
            <person name="Feng Y."/>
            <person name="Comes H.P."/>
            <person name="Chen J."/>
            <person name="Zhu S."/>
            <person name="Lu R."/>
            <person name="Zhang X."/>
            <person name="Li P."/>
            <person name="Qiu J."/>
            <person name="Olsen K.M."/>
            <person name="Qiu Y."/>
        </authorList>
    </citation>
    <scope>NUCLEOTIDE SEQUENCE</scope>
    <source>
        <strain evidence="1">NBL</strain>
    </source>
</reference>
<dbReference type="InterPro" id="IPR006912">
    <property type="entry name" value="Harbinger_derived_prot"/>
</dbReference>
<dbReference type="EMBL" id="JANJYJ010000009">
    <property type="protein sequence ID" value="KAK3187675.1"/>
    <property type="molecule type" value="Genomic_DNA"/>
</dbReference>
<evidence type="ECO:0008006" key="3">
    <source>
        <dbReference type="Google" id="ProtNLM"/>
    </source>
</evidence>
<evidence type="ECO:0000313" key="2">
    <source>
        <dbReference type="Proteomes" id="UP001281410"/>
    </source>
</evidence>
<keyword evidence="2" id="KW-1185">Reference proteome</keyword>
<dbReference type="Proteomes" id="UP001281410">
    <property type="component" value="Unassembled WGS sequence"/>
</dbReference>
<sequence length="217" mass="24507">MARNRLANMLFDDDYDDEFQLLAIAVIEEEEEMANEGQTSGRRGSIPGHDVIQRDRVAGAFRMLAYGVPADSIDEYVRIGESTVIESLKKFVKAIIAVLEDEYLRSPNNDDITRLLEFNSCRGFLEMLGSIDSDSIYPSWSTLVKTIPSPKGNKNKHFAASQESAMKDVERAFGVLQSHFVIVRGLVRFWDQETLGDIMKACIIMHNIIVKDEREIG</sequence>
<dbReference type="AlphaFoldDB" id="A0AAE0DT95"/>
<name>A0AAE0DT95_9ROSI</name>
<dbReference type="PANTHER" id="PTHR47150">
    <property type="entry name" value="OS12G0169200 PROTEIN"/>
    <property type="match status" value="1"/>
</dbReference>